<sequence length="78" mass="8340">MQLVTARLWRSRGTVEWAPNAAGRSGSNCFTALSILFRHERTPLASIGPMDAAVVEPSCGSEVIMVDIGLWGSTYDGA</sequence>
<reference evidence="2" key="1">
    <citation type="journal article" date="2019" name="Int. J. Syst. Evol. Microbiol.">
        <title>The Global Catalogue of Microorganisms (GCM) 10K type strain sequencing project: providing services to taxonomists for standard genome sequencing and annotation.</title>
        <authorList>
            <consortium name="The Broad Institute Genomics Platform"/>
            <consortium name="The Broad Institute Genome Sequencing Center for Infectious Disease"/>
            <person name="Wu L."/>
            <person name="Ma J."/>
        </authorList>
    </citation>
    <scope>NUCLEOTIDE SEQUENCE [LARGE SCALE GENOMIC DNA]</scope>
    <source>
        <strain evidence="2">JCM 17440</strain>
    </source>
</reference>
<name>A0ABP8CK17_9ACTN</name>
<gene>
    <name evidence="1" type="ORF">GCM10022254_64250</name>
</gene>
<protein>
    <submittedName>
        <fullName evidence="1">Uncharacterized protein</fullName>
    </submittedName>
</protein>
<accession>A0ABP8CK17</accession>
<proteinExistence type="predicted"/>
<dbReference type="Proteomes" id="UP001501710">
    <property type="component" value="Unassembled WGS sequence"/>
</dbReference>
<organism evidence="1 2">
    <name type="scientific">Actinomadura meridiana</name>
    <dbReference type="NCBI Taxonomy" id="559626"/>
    <lineage>
        <taxon>Bacteria</taxon>
        <taxon>Bacillati</taxon>
        <taxon>Actinomycetota</taxon>
        <taxon>Actinomycetes</taxon>
        <taxon>Streptosporangiales</taxon>
        <taxon>Thermomonosporaceae</taxon>
        <taxon>Actinomadura</taxon>
    </lineage>
</organism>
<evidence type="ECO:0000313" key="2">
    <source>
        <dbReference type="Proteomes" id="UP001501710"/>
    </source>
</evidence>
<evidence type="ECO:0000313" key="1">
    <source>
        <dbReference type="EMBL" id="GAA4240254.1"/>
    </source>
</evidence>
<dbReference type="EMBL" id="BAABAS010000023">
    <property type="protein sequence ID" value="GAA4240254.1"/>
    <property type="molecule type" value="Genomic_DNA"/>
</dbReference>
<comment type="caution">
    <text evidence="1">The sequence shown here is derived from an EMBL/GenBank/DDBJ whole genome shotgun (WGS) entry which is preliminary data.</text>
</comment>
<keyword evidence="2" id="KW-1185">Reference proteome</keyword>